<comment type="caution">
    <text evidence="1">The sequence shown here is derived from an EMBL/GenBank/DDBJ whole genome shotgun (WGS) entry which is preliminary data.</text>
</comment>
<organism evidence="1 2">
    <name type="scientific">Pyxidicoccus fallax</name>
    <dbReference type="NCBI Taxonomy" id="394095"/>
    <lineage>
        <taxon>Bacteria</taxon>
        <taxon>Pseudomonadati</taxon>
        <taxon>Myxococcota</taxon>
        <taxon>Myxococcia</taxon>
        <taxon>Myxococcales</taxon>
        <taxon>Cystobacterineae</taxon>
        <taxon>Myxococcaceae</taxon>
        <taxon>Pyxidicoccus</taxon>
    </lineage>
</organism>
<accession>A0A848M0Z7</accession>
<sequence>VALGAGWLLSTHLAETPENVRASVSEEAKDGGTVAVGDSALTAPVPLAQAPSAWSTVAVEVPPKPLPGQWRPDANGRCPRLQVPINGGCWFKLSLEPKDCHQEEGYYVHQGRCYAPALSRARPPTSSPANRVDGAR</sequence>
<keyword evidence="1" id="KW-0723">Serine/threonine-protein kinase</keyword>
<dbReference type="Proteomes" id="UP000518300">
    <property type="component" value="Unassembled WGS sequence"/>
</dbReference>
<keyword evidence="2" id="KW-1185">Reference proteome</keyword>
<feature type="non-terminal residue" evidence="1">
    <location>
        <position position="1"/>
    </location>
</feature>
<gene>
    <name evidence="1" type="ORF">HG543_52435</name>
</gene>
<keyword evidence="1" id="KW-0418">Kinase</keyword>
<evidence type="ECO:0000313" key="1">
    <source>
        <dbReference type="EMBL" id="NMO23412.1"/>
    </source>
</evidence>
<dbReference type="EMBL" id="JABBJJ010000606">
    <property type="protein sequence ID" value="NMO23412.1"/>
    <property type="molecule type" value="Genomic_DNA"/>
</dbReference>
<name>A0A848M0Z7_9BACT</name>
<proteinExistence type="predicted"/>
<protein>
    <submittedName>
        <fullName evidence="1">Serine/threonine protein kinase</fullName>
    </submittedName>
</protein>
<dbReference type="GO" id="GO:0004674">
    <property type="term" value="F:protein serine/threonine kinase activity"/>
    <property type="evidence" value="ECO:0007669"/>
    <property type="project" value="UniProtKB-KW"/>
</dbReference>
<evidence type="ECO:0000313" key="2">
    <source>
        <dbReference type="Proteomes" id="UP000518300"/>
    </source>
</evidence>
<dbReference type="AlphaFoldDB" id="A0A848M0Z7"/>
<reference evidence="1 2" key="1">
    <citation type="submission" date="2020-04" db="EMBL/GenBank/DDBJ databases">
        <title>Draft genome of Pyxidicoccus fallax type strain.</title>
        <authorList>
            <person name="Whitworth D.E."/>
        </authorList>
    </citation>
    <scope>NUCLEOTIDE SEQUENCE [LARGE SCALE GENOMIC DNA]</scope>
    <source>
        <strain evidence="1 2">DSM 14698</strain>
    </source>
</reference>
<keyword evidence="1" id="KW-0808">Transferase</keyword>